<name>A0A7T8GQG1_CALRO</name>
<gene>
    <name evidence="1" type="ORF">FKW44_020677</name>
</gene>
<protein>
    <submittedName>
        <fullName evidence="1">Uncharacterized protein</fullName>
    </submittedName>
</protein>
<reference evidence="2" key="1">
    <citation type="submission" date="2021-01" db="EMBL/GenBank/DDBJ databases">
        <title>Caligus Genome Assembly.</title>
        <authorList>
            <person name="Gallardo-Escarate C."/>
        </authorList>
    </citation>
    <scope>NUCLEOTIDE SEQUENCE [LARGE SCALE GENOMIC DNA]</scope>
</reference>
<sequence length="50" mass="5655">MYEFRVRKLGEVYVVGGYHLSPGLRALLESAGSLTRALMECRMTVVLQRP</sequence>
<organism evidence="1 2">
    <name type="scientific">Caligus rogercresseyi</name>
    <name type="common">Sea louse</name>
    <dbReference type="NCBI Taxonomy" id="217165"/>
    <lineage>
        <taxon>Eukaryota</taxon>
        <taxon>Metazoa</taxon>
        <taxon>Ecdysozoa</taxon>
        <taxon>Arthropoda</taxon>
        <taxon>Crustacea</taxon>
        <taxon>Multicrustacea</taxon>
        <taxon>Hexanauplia</taxon>
        <taxon>Copepoda</taxon>
        <taxon>Siphonostomatoida</taxon>
        <taxon>Caligidae</taxon>
        <taxon>Caligus</taxon>
    </lineage>
</organism>
<dbReference type="EMBL" id="CP045904">
    <property type="protein sequence ID" value="QQP35792.1"/>
    <property type="molecule type" value="Genomic_DNA"/>
</dbReference>
<keyword evidence="2" id="KW-1185">Reference proteome</keyword>
<evidence type="ECO:0000313" key="1">
    <source>
        <dbReference type="EMBL" id="QQP35792.1"/>
    </source>
</evidence>
<evidence type="ECO:0000313" key="2">
    <source>
        <dbReference type="Proteomes" id="UP000595437"/>
    </source>
</evidence>
<proteinExistence type="predicted"/>
<dbReference type="Proteomes" id="UP000595437">
    <property type="component" value="Chromosome 15"/>
</dbReference>
<accession>A0A7T8GQG1</accession>
<dbReference type="AlphaFoldDB" id="A0A7T8GQG1"/>